<evidence type="ECO:0000313" key="5">
    <source>
        <dbReference type="EMBL" id="TVO57573.1"/>
    </source>
</evidence>
<dbReference type="GO" id="GO:0046872">
    <property type="term" value="F:metal ion binding"/>
    <property type="evidence" value="ECO:0007669"/>
    <property type="project" value="UniProtKB-KW"/>
</dbReference>
<comment type="similarity">
    <text evidence="1">Belongs to the bacterial solute-binding protein 1 family.</text>
</comment>
<accession>A0A557QXE5</accession>
<proteinExistence type="inferred from homology"/>
<dbReference type="GO" id="GO:0030288">
    <property type="term" value="C:outer membrane-bounded periplasmic space"/>
    <property type="evidence" value="ECO:0007669"/>
    <property type="project" value="TreeGrafter"/>
</dbReference>
<keyword evidence="2 4" id="KW-0732">Signal</keyword>
<evidence type="ECO:0000256" key="3">
    <source>
        <dbReference type="PIRSR" id="PIRSR002825-1"/>
    </source>
</evidence>
<feature type="binding site" evidence="3">
    <location>
        <position position="221"/>
    </location>
    <ligand>
        <name>Fe cation</name>
        <dbReference type="ChEBI" id="CHEBI:24875"/>
    </ligand>
</feature>
<dbReference type="InterPro" id="IPR026045">
    <property type="entry name" value="Ferric-bd"/>
</dbReference>
<feature type="chain" id="PRO_5021797967" evidence="4">
    <location>
        <begin position="24"/>
        <end position="340"/>
    </location>
</feature>
<name>A0A557QXE5_9RHOO</name>
<feature type="signal peptide" evidence="4">
    <location>
        <begin position="1"/>
        <end position="23"/>
    </location>
</feature>
<dbReference type="Proteomes" id="UP000319502">
    <property type="component" value="Unassembled WGS sequence"/>
</dbReference>
<evidence type="ECO:0000256" key="1">
    <source>
        <dbReference type="ARBA" id="ARBA00008520"/>
    </source>
</evidence>
<keyword evidence="6" id="KW-1185">Reference proteome</keyword>
<sequence length="340" mass="36982">MRSMLRKLTAVLAVVFVSQGAFAEEAVLNLYSARHYQTDEALYENFTRQTGIRINRIEGNEQELLERILAEGDNSPADVLITVDAARLAQAEAYGIFAPVQSAVLEARIPAHLRSSHWFAFSTRARVIIYNARKLKAADVPTYESLADPKLKGLLCSRSGAHPYNLSLVASQIAHNGEAATEAWARGMVTNFARAPKGGDSDQIKSVAVGECGVAVSNSYYLARMMASERVEERNLLKRVGIVWPNQGAYGTHVNVSGGGMVKTSKHRAAAVAFLEYLASDAAQRYFANANNEWPAVPGVKIDNPELDELGSFTADTLALPTLANNLVAAQKLLDRAGYR</sequence>
<evidence type="ECO:0000256" key="4">
    <source>
        <dbReference type="SAM" id="SignalP"/>
    </source>
</evidence>
<protein>
    <submittedName>
        <fullName evidence="5">Extracellular solute-binding protein</fullName>
    </submittedName>
</protein>
<dbReference type="PIRSF" id="PIRSF002825">
    <property type="entry name" value="CfbpA"/>
    <property type="match status" value="1"/>
</dbReference>
<reference evidence="5 6" key="1">
    <citation type="submission" date="2019-07" db="EMBL/GenBank/DDBJ databases">
        <title>The pathways for chlorine oxyanion respiration interact through the shared metabolite chlorate.</title>
        <authorList>
            <person name="Barnum T.P."/>
            <person name="Cheng Y."/>
            <person name="Hill K.A."/>
            <person name="Lucas L.N."/>
            <person name="Carlson H.K."/>
            <person name="Coates J.D."/>
        </authorList>
    </citation>
    <scope>NUCLEOTIDE SEQUENCE [LARGE SCALE GENOMIC DNA]</scope>
    <source>
        <strain evidence="5 6">SFB-3</strain>
    </source>
</reference>
<feature type="binding site" evidence="3">
    <location>
        <position position="35"/>
    </location>
    <ligand>
        <name>Fe cation</name>
        <dbReference type="ChEBI" id="CHEBI:24875"/>
    </ligand>
</feature>
<organism evidence="5 6">
    <name type="scientific">Denitromonas halophila</name>
    <dbReference type="NCBI Taxonomy" id="1629404"/>
    <lineage>
        <taxon>Bacteria</taxon>
        <taxon>Pseudomonadati</taxon>
        <taxon>Pseudomonadota</taxon>
        <taxon>Betaproteobacteria</taxon>
        <taxon>Rhodocyclales</taxon>
        <taxon>Zoogloeaceae</taxon>
        <taxon>Denitromonas</taxon>
    </lineage>
</organism>
<keyword evidence="3" id="KW-0408">Iron</keyword>
<comment type="caution">
    <text evidence="5">The sequence shown here is derived from an EMBL/GenBank/DDBJ whole genome shotgun (WGS) entry which is preliminary data.</text>
</comment>
<dbReference type="OrthoDB" id="9769567at2"/>
<dbReference type="Gene3D" id="3.40.190.10">
    <property type="entry name" value="Periplasmic binding protein-like II"/>
    <property type="match status" value="2"/>
</dbReference>
<evidence type="ECO:0000313" key="6">
    <source>
        <dbReference type="Proteomes" id="UP000319502"/>
    </source>
</evidence>
<dbReference type="PANTHER" id="PTHR30006:SF15">
    <property type="entry name" value="IRON-UTILIZATION PERIPLASMIC PROTEIN"/>
    <property type="match status" value="1"/>
</dbReference>
<gene>
    <name evidence="5" type="ORF">FHP91_07810</name>
</gene>
<dbReference type="Pfam" id="PF13343">
    <property type="entry name" value="SBP_bac_6"/>
    <property type="match status" value="1"/>
</dbReference>
<evidence type="ECO:0000256" key="2">
    <source>
        <dbReference type="ARBA" id="ARBA00022729"/>
    </source>
</evidence>
<dbReference type="SUPFAM" id="SSF53850">
    <property type="entry name" value="Periplasmic binding protein-like II"/>
    <property type="match status" value="1"/>
</dbReference>
<dbReference type="PANTHER" id="PTHR30006">
    <property type="entry name" value="THIAMINE-BINDING PERIPLASMIC PROTEIN-RELATED"/>
    <property type="match status" value="1"/>
</dbReference>
<dbReference type="EMBL" id="VMNK01000006">
    <property type="protein sequence ID" value="TVO57573.1"/>
    <property type="molecule type" value="Genomic_DNA"/>
</dbReference>
<dbReference type="AlphaFoldDB" id="A0A557QXE5"/>
<feature type="binding site" evidence="3">
    <location>
        <position position="220"/>
    </location>
    <ligand>
        <name>Fe cation</name>
        <dbReference type="ChEBI" id="CHEBI:24875"/>
    </ligand>
</feature>
<keyword evidence="3" id="KW-0479">Metal-binding</keyword>